<organism evidence="1 2">
    <name type="scientific">Limibacillus halophilus</name>
    <dbReference type="NCBI Taxonomy" id="1579333"/>
    <lineage>
        <taxon>Bacteria</taxon>
        <taxon>Pseudomonadati</taxon>
        <taxon>Pseudomonadota</taxon>
        <taxon>Alphaproteobacteria</taxon>
        <taxon>Rhodospirillales</taxon>
        <taxon>Rhodovibrionaceae</taxon>
        <taxon>Limibacillus</taxon>
    </lineage>
</organism>
<dbReference type="InterPro" id="IPR009078">
    <property type="entry name" value="Ferritin-like_SF"/>
</dbReference>
<evidence type="ECO:0000313" key="1">
    <source>
        <dbReference type="EMBL" id="MBB3066433.1"/>
    </source>
</evidence>
<proteinExistence type="predicted"/>
<dbReference type="AlphaFoldDB" id="A0A839SZV6"/>
<keyword evidence="2" id="KW-1185">Reference proteome</keyword>
<comment type="caution">
    <text evidence="1">The sequence shown here is derived from an EMBL/GenBank/DDBJ whole genome shotgun (WGS) entry which is preliminary data.</text>
</comment>
<dbReference type="EMBL" id="JACHXA010000008">
    <property type="protein sequence ID" value="MBB3066433.1"/>
    <property type="molecule type" value="Genomic_DNA"/>
</dbReference>
<evidence type="ECO:0000313" key="2">
    <source>
        <dbReference type="Proteomes" id="UP000581135"/>
    </source>
</evidence>
<dbReference type="Gene3D" id="1.10.620.20">
    <property type="entry name" value="Ribonucleotide Reductase, subunit A"/>
    <property type="match status" value="1"/>
</dbReference>
<name>A0A839SZV6_9PROT</name>
<dbReference type="Proteomes" id="UP000581135">
    <property type="component" value="Unassembled WGS sequence"/>
</dbReference>
<dbReference type="InterPro" id="IPR012348">
    <property type="entry name" value="RNR-like"/>
</dbReference>
<sequence>MGHWTLDDISWQSFDPSKVDPEILKVAKAAALVEYNGADYADYLCNVFADDDAFQEAARTWAEEEVQHGQALGRWAQLADPSFNFEAAFKRFVDGYRIPVDSTESVRGSRSGELVARCIVEVGTSSYYSALGTACQEPVLRDICKRIAADELRHYKLFYLHLKRYLEREDIGKAKRLMIALQRAGESEDDELAYAYYAANMAENQPYDRKKASREYMRRAYSYYRPQHLERAAAMMFKAAGLDPQSRMVRLCSKAVYSFMQFRAKRMAAGAGVLETQKAA</sequence>
<dbReference type="RefSeq" id="WP_183417246.1">
    <property type="nucleotide sequence ID" value="NZ_JACHXA010000008.1"/>
</dbReference>
<dbReference type="SUPFAM" id="SSF47240">
    <property type="entry name" value="Ferritin-like"/>
    <property type="match status" value="1"/>
</dbReference>
<gene>
    <name evidence="1" type="ORF">FHR98_002739</name>
</gene>
<protein>
    <submittedName>
        <fullName evidence="1">Uncharacterized protein</fullName>
    </submittedName>
</protein>
<dbReference type="CDD" id="cd00657">
    <property type="entry name" value="Ferritin_like"/>
    <property type="match status" value="1"/>
</dbReference>
<dbReference type="GO" id="GO:0016491">
    <property type="term" value="F:oxidoreductase activity"/>
    <property type="evidence" value="ECO:0007669"/>
    <property type="project" value="InterPro"/>
</dbReference>
<accession>A0A839SZV6</accession>
<reference evidence="1 2" key="1">
    <citation type="submission" date="2020-08" db="EMBL/GenBank/DDBJ databases">
        <title>Genomic Encyclopedia of Type Strains, Phase III (KMG-III): the genomes of soil and plant-associated and newly described type strains.</title>
        <authorList>
            <person name="Whitman W."/>
        </authorList>
    </citation>
    <scope>NUCLEOTIDE SEQUENCE [LARGE SCALE GENOMIC DNA]</scope>
    <source>
        <strain evidence="1 2">CECT 8803</strain>
    </source>
</reference>